<evidence type="ECO:0000313" key="1">
    <source>
        <dbReference type="EMBL" id="MBB3727361.1"/>
    </source>
</evidence>
<keyword evidence="2" id="KW-1185">Reference proteome</keyword>
<evidence type="ECO:0000313" key="2">
    <source>
        <dbReference type="Proteomes" id="UP000579945"/>
    </source>
</evidence>
<protein>
    <submittedName>
        <fullName evidence="1">Uncharacterized protein</fullName>
    </submittedName>
</protein>
<gene>
    <name evidence="1" type="ORF">FHR33_003221</name>
</gene>
<dbReference type="AlphaFoldDB" id="A0A7W5V3V3"/>
<accession>A0A7W5V3V3</accession>
<organism evidence="1 2">
    <name type="scientific">Nonomuraea dietziae</name>
    <dbReference type="NCBI Taxonomy" id="65515"/>
    <lineage>
        <taxon>Bacteria</taxon>
        <taxon>Bacillati</taxon>
        <taxon>Actinomycetota</taxon>
        <taxon>Actinomycetes</taxon>
        <taxon>Streptosporangiales</taxon>
        <taxon>Streptosporangiaceae</taxon>
        <taxon>Nonomuraea</taxon>
    </lineage>
</organism>
<sequence length="84" mass="9048">MRPRLGFSDIPTRDTTTSWIVPGTAWPLPSTFVRAGSTRAHPAGNRCRHGRGFGFEAAEITALTKAQFGVGSVFGEQQGERSLS</sequence>
<dbReference type="Proteomes" id="UP000579945">
    <property type="component" value="Unassembled WGS sequence"/>
</dbReference>
<name>A0A7W5V3V3_9ACTN</name>
<comment type="caution">
    <text evidence="1">The sequence shown here is derived from an EMBL/GenBank/DDBJ whole genome shotgun (WGS) entry which is preliminary data.</text>
</comment>
<reference evidence="1 2" key="1">
    <citation type="submission" date="2020-08" db="EMBL/GenBank/DDBJ databases">
        <title>Sequencing the genomes of 1000 actinobacteria strains.</title>
        <authorList>
            <person name="Klenk H.-P."/>
        </authorList>
    </citation>
    <scope>NUCLEOTIDE SEQUENCE [LARGE SCALE GENOMIC DNA]</scope>
    <source>
        <strain evidence="1 2">DSM 44320</strain>
    </source>
</reference>
<dbReference type="EMBL" id="JACIBV010000001">
    <property type="protein sequence ID" value="MBB3727361.1"/>
    <property type="molecule type" value="Genomic_DNA"/>
</dbReference>
<proteinExistence type="predicted"/>